<protein>
    <recommendedName>
        <fullName evidence="7">Type VI secretion system transmembrane protein TssO</fullName>
    </recommendedName>
</protein>
<gene>
    <name evidence="3" type="ORF">B0G92_0886</name>
    <name evidence="4" type="ORF">CLV50_0619</name>
</gene>
<reference evidence="4 6" key="2">
    <citation type="submission" date="2018-10" db="EMBL/GenBank/DDBJ databases">
        <title>Genomic Encyclopedia of Archaeal and Bacterial Type Strains, Phase II (KMG-II): from individual species to whole genera.</title>
        <authorList>
            <person name="Goeker M."/>
        </authorList>
    </citation>
    <scope>NUCLEOTIDE SEQUENCE [LARGE SCALE GENOMIC DNA]</scope>
    <source>
        <strain evidence="4 6">DSM 21886</strain>
    </source>
</reference>
<dbReference type="Pfam" id="PF17561">
    <property type="entry name" value="TssO"/>
    <property type="match status" value="1"/>
</dbReference>
<evidence type="ECO:0000313" key="4">
    <source>
        <dbReference type="EMBL" id="RLJ35244.1"/>
    </source>
</evidence>
<evidence type="ECO:0000313" key="3">
    <source>
        <dbReference type="EMBL" id="PKW29255.1"/>
    </source>
</evidence>
<dbReference type="RefSeq" id="WP_056067925.1">
    <property type="nucleotide sequence ID" value="NZ_CALHAS010000009.1"/>
</dbReference>
<name>A0A497V8N5_9FLAO</name>
<dbReference type="Proteomes" id="UP000275027">
    <property type="component" value="Unassembled WGS sequence"/>
</dbReference>
<dbReference type="EMBL" id="RCCB01000010">
    <property type="protein sequence ID" value="RLJ35244.1"/>
    <property type="molecule type" value="Genomic_DNA"/>
</dbReference>
<comment type="caution">
    <text evidence="4">The sequence shown here is derived from an EMBL/GenBank/DDBJ whole genome shotgun (WGS) entry which is preliminary data.</text>
</comment>
<evidence type="ECO:0008006" key="7">
    <source>
        <dbReference type="Google" id="ProtNLM"/>
    </source>
</evidence>
<keyword evidence="2" id="KW-1133">Transmembrane helix</keyword>
<dbReference type="AlphaFoldDB" id="A0A497V8N5"/>
<evidence type="ECO:0000313" key="5">
    <source>
        <dbReference type="Proteomes" id="UP000233767"/>
    </source>
</evidence>
<keyword evidence="5" id="KW-1185">Reference proteome</keyword>
<organism evidence="4 6">
    <name type="scientific">Flavobacterium lindanitolerans</name>
    <dbReference type="NCBI Taxonomy" id="428988"/>
    <lineage>
        <taxon>Bacteria</taxon>
        <taxon>Pseudomonadati</taxon>
        <taxon>Bacteroidota</taxon>
        <taxon>Flavobacteriia</taxon>
        <taxon>Flavobacteriales</taxon>
        <taxon>Flavobacteriaceae</taxon>
        <taxon>Flavobacterium</taxon>
    </lineage>
</organism>
<feature type="coiled-coil region" evidence="1">
    <location>
        <begin position="132"/>
        <end position="166"/>
    </location>
</feature>
<proteinExistence type="predicted"/>
<dbReference type="Proteomes" id="UP000233767">
    <property type="component" value="Unassembled WGS sequence"/>
</dbReference>
<reference evidence="3 5" key="1">
    <citation type="submission" date="2017-12" db="EMBL/GenBank/DDBJ databases">
        <title>Genomic Encyclopedia of Type Strains, Phase III (KMG-III): the genomes of soil and plant-associated and newly described type strains.</title>
        <authorList>
            <person name="Whitman W."/>
        </authorList>
    </citation>
    <scope>NUCLEOTIDE SEQUENCE [LARGE SCALE GENOMIC DNA]</scope>
    <source>
        <strain evidence="3 5">IP-10</strain>
    </source>
</reference>
<evidence type="ECO:0000256" key="1">
    <source>
        <dbReference type="SAM" id="Coils"/>
    </source>
</evidence>
<dbReference type="EMBL" id="PJND01000007">
    <property type="protein sequence ID" value="PKW29255.1"/>
    <property type="molecule type" value="Genomic_DNA"/>
</dbReference>
<dbReference type="InterPro" id="IPR039449">
    <property type="entry name" value="TssO"/>
</dbReference>
<keyword evidence="2" id="KW-0812">Transmembrane</keyword>
<feature type="transmembrane region" description="Helical" evidence="2">
    <location>
        <begin position="12"/>
        <end position="33"/>
    </location>
</feature>
<accession>A0A497V8N5</accession>
<evidence type="ECO:0000313" key="6">
    <source>
        <dbReference type="Proteomes" id="UP000275027"/>
    </source>
</evidence>
<evidence type="ECO:0000256" key="2">
    <source>
        <dbReference type="SAM" id="Phobius"/>
    </source>
</evidence>
<sequence length="171" mass="20249">MDILNRKERTSAFLLFLLMFIITTGVLFFAIFFNYKLPLKENEVLKSENDKIMTEFNFQKQFSDRLEHIGVLIDSLDKAPESFQFIEQNISFELVDLKEKIPADSDQGLKLYDNVILTINDLVKTKKLLLQVNDSKKEIDLLNKQLKEYEEENKELLRDLRLTQQLNRRTN</sequence>
<keyword evidence="2" id="KW-0472">Membrane</keyword>
<keyword evidence="1" id="KW-0175">Coiled coil</keyword>